<evidence type="ECO:0000313" key="3">
    <source>
        <dbReference type="Proteomes" id="UP001150924"/>
    </source>
</evidence>
<proteinExistence type="predicted"/>
<reference evidence="2" key="1">
    <citation type="submission" date="2022-11" db="EMBL/GenBank/DDBJ databases">
        <title>Minimal conservation of predation-associated metabolite biosynthetic gene clusters underscores biosynthetic potential of Myxococcota including descriptions for ten novel species: Archangium lansinium sp. nov., Myxococcus landrumus sp. nov., Nannocystis bai.</title>
        <authorList>
            <person name="Ahearne A."/>
            <person name="Stevens C."/>
            <person name="Phillips K."/>
        </authorList>
    </citation>
    <scope>NUCLEOTIDE SEQUENCE</scope>
    <source>
        <strain evidence="2">Na p29</strain>
    </source>
</reference>
<accession>A0A9X3EIQ4</accession>
<dbReference type="Proteomes" id="UP001150924">
    <property type="component" value="Unassembled WGS sequence"/>
</dbReference>
<name>A0A9X3EIQ4_9BACT</name>
<dbReference type="AlphaFoldDB" id="A0A9X3EIQ4"/>
<feature type="region of interest" description="Disordered" evidence="1">
    <location>
        <begin position="23"/>
        <end position="72"/>
    </location>
</feature>
<dbReference type="RefSeq" id="WP_267765992.1">
    <property type="nucleotide sequence ID" value="NZ_JAPNKE010000002.1"/>
</dbReference>
<sequence length="72" mass="7805">MKWGLQHVKVTLEERDSGETVVIEQSSDGRVTCERGSTGKRTEAVSKSARPRAPEGHASGREAREAQGRAQA</sequence>
<gene>
    <name evidence="2" type="ORF">OV079_02445</name>
</gene>
<evidence type="ECO:0000256" key="1">
    <source>
        <dbReference type="SAM" id="MobiDB-lite"/>
    </source>
</evidence>
<keyword evidence="3" id="KW-1185">Reference proteome</keyword>
<dbReference type="EMBL" id="JAPNKE010000002">
    <property type="protein sequence ID" value="MCY1004445.1"/>
    <property type="molecule type" value="Genomic_DNA"/>
</dbReference>
<evidence type="ECO:0000313" key="2">
    <source>
        <dbReference type="EMBL" id="MCY1004445.1"/>
    </source>
</evidence>
<comment type="caution">
    <text evidence="2">The sequence shown here is derived from an EMBL/GenBank/DDBJ whole genome shotgun (WGS) entry which is preliminary data.</text>
</comment>
<protein>
    <submittedName>
        <fullName evidence="2">Uncharacterized protein</fullName>
    </submittedName>
</protein>
<feature type="compositionally biased region" description="Basic and acidic residues" evidence="1">
    <location>
        <begin position="52"/>
        <end position="72"/>
    </location>
</feature>
<organism evidence="2 3">
    <name type="scientific">Nannocystis pusilla</name>
    <dbReference type="NCBI Taxonomy" id="889268"/>
    <lineage>
        <taxon>Bacteria</taxon>
        <taxon>Pseudomonadati</taxon>
        <taxon>Myxococcota</taxon>
        <taxon>Polyangia</taxon>
        <taxon>Nannocystales</taxon>
        <taxon>Nannocystaceae</taxon>
        <taxon>Nannocystis</taxon>
    </lineage>
</organism>